<dbReference type="PROSITE" id="PS50135">
    <property type="entry name" value="ZF_ZZ_2"/>
    <property type="match status" value="1"/>
</dbReference>
<feature type="compositionally biased region" description="Basic and acidic residues" evidence="25">
    <location>
        <begin position="902"/>
        <end position="917"/>
    </location>
</feature>
<evidence type="ECO:0000256" key="14">
    <source>
        <dbReference type="ARBA" id="ARBA00022990"/>
    </source>
</evidence>
<dbReference type="GO" id="GO:0005667">
    <property type="term" value="C:transcription regulator complex"/>
    <property type="evidence" value="ECO:0007669"/>
    <property type="project" value="TreeGrafter"/>
</dbReference>
<dbReference type="PANTHER" id="PTHR13808:SF29">
    <property type="entry name" value="HISTONE ACETYLTRANSFERASE P300"/>
    <property type="match status" value="1"/>
</dbReference>
<dbReference type="Gene3D" id="1.20.920.10">
    <property type="entry name" value="Bromodomain-like"/>
    <property type="match status" value="1"/>
</dbReference>
<accession>A0A673AN50</accession>
<dbReference type="Gene3D" id="3.30.60.90">
    <property type="match status" value="1"/>
</dbReference>
<evidence type="ECO:0000259" key="26">
    <source>
        <dbReference type="PROSITE" id="PS50014"/>
    </source>
</evidence>
<dbReference type="PROSITE" id="PS50134">
    <property type="entry name" value="ZF_TAZ"/>
    <property type="match status" value="2"/>
</dbReference>
<feature type="compositionally biased region" description="Basic and acidic residues" evidence="25">
    <location>
        <begin position="939"/>
        <end position="952"/>
    </location>
</feature>
<dbReference type="Ensembl" id="ENSSORT00005030865.1">
    <property type="protein sequence ID" value="ENSSORP00005030023.1"/>
    <property type="gene ID" value="ENSSORG00005014338.1"/>
</dbReference>
<feature type="region of interest" description="Disordered" evidence="25">
    <location>
        <begin position="1417"/>
        <end position="1476"/>
    </location>
</feature>
<feature type="compositionally biased region" description="Low complexity" evidence="25">
    <location>
        <begin position="1878"/>
        <end position="1897"/>
    </location>
</feature>
<dbReference type="FunFam" id="3.30.60.90:FF:000003">
    <property type="entry name" value="E1A binding protein p300"/>
    <property type="match status" value="1"/>
</dbReference>
<feature type="compositionally biased region" description="Pro residues" evidence="25">
    <location>
        <begin position="786"/>
        <end position="800"/>
    </location>
</feature>
<organism evidence="31 32">
    <name type="scientific">Sphaeramia orbicularis</name>
    <name type="common">orbiculate cardinalfish</name>
    <dbReference type="NCBI Taxonomy" id="375764"/>
    <lineage>
        <taxon>Eukaryota</taxon>
        <taxon>Metazoa</taxon>
        <taxon>Chordata</taxon>
        <taxon>Craniata</taxon>
        <taxon>Vertebrata</taxon>
        <taxon>Euteleostomi</taxon>
        <taxon>Actinopterygii</taxon>
        <taxon>Neopterygii</taxon>
        <taxon>Teleostei</taxon>
        <taxon>Neoteleostei</taxon>
        <taxon>Acanthomorphata</taxon>
        <taxon>Gobiaria</taxon>
        <taxon>Kurtiformes</taxon>
        <taxon>Apogonoidei</taxon>
        <taxon>Apogonidae</taxon>
        <taxon>Apogoninae</taxon>
        <taxon>Sphaeramia</taxon>
    </lineage>
</organism>
<keyword evidence="6" id="KW-1017">Isopeptide bond</keyword>
<dbReference type="GO" id="GO:0000123">
    <property type="term" value="C:histone acetyltransferase complex"/>
    <property type="evidence" value="ECO:0007669"/>
    <property type="project" value="InterPro"/>
</dbReference>
<dbReference type="GO" id="GO:0031490">
    <property type="term" value="F:chromatin DNA binding"/>
    <property type="evidence" value="ECO:0007669"/>
    <property type="project" value="TreeGrafter"/>
</dbReference>
<feature type="compositionally biased region" description="Low complexity" evidence="25">
    <location>
        <begin position="2261"/>
        <end position="2293"/>
    </location>
</feature>
<evidence type="ECO:0000256" key="7">
    <source>
        <dbReference type="ARBA" id="ARBA00022553"/>
    </source>
</evidence>
<feature type="region of interest" description="Disordered" evidence="25">
    <location>
        <begin position="80"/>
        <end position="105"/>
    </location>
</feature>
<evidence type="ECO:0000256" key="12">
    <source>
        <dbReference type="ARBA" id="ARBA00022833"/>
    </source>
</evidence>
<dbReference type="Gene3D" id="2.10.110.40">
    <property type="match status" value="1"/>
</dbReference>
<dbReference type="Gene3D" id="1.10.1630.10">
    <property type="entry name" value="Nuclear receptor coactivator, CREB-bp-like, interlocking domain"/>
    <property type="match status" value="1"/>
</dbReference>
<evidence type="ECO:0000313" key="31">
    <source>
        <dbReference type="Ensembl" id="ENSSORP00005030023.1"/>
    </source>
</evidence>
<evidence type="ECO:0000256" key="18">
    <source>
        <dbReference type="ARBA" id="ARBA00023163"/>
    </source>
</evidence>
<dbReference type="GO" id="GO:0140297">
    <property type="term" value="F:DNA-binding transcription factor binding"/>
    <property type="evidence" value="ECO:0007669"/>
    <property type="project" value="UniProtKB-ARBA"/>
</dbReference>
<feature type="compositionally biased region" description="Low complexity" evidence="25">
    <location>
        <begin position="1828"/>
        <end position="1843"/>
    </location>
</feature>
<feature type="region of interest" description="Disordered" evidence="25">
    <location>
        <begin position="2260"/>
        <end position="2602"/>
    </location>
</feature>
<feature type="compositionally biased region" description="Gly residues" evidence="25">
    <location>
        <begin position="2183"/>
        <end position="2196"/>
    </location>
</feature>
<feature type="compositionally biased region" description="Pro residues" evidence="25">
    <location>
        <begin position="1844"/>
        <end position="1856"/>
    </location>
</feature>
<feature type="compositionally biased region" description="Gly residues" evidence="25">
    <location>
        <begin position="2359"/>
        <end position="2374"/>
    </location>
</feature>
<keyword evidence="14" id="KW-0007">Acetylation</keyword>
<dbReference type="InterPro" id="IPR000433">
    <property type="entry name" value="Znf_ZZ"/>
</dbReference>
<dbReference type="InterPro" id="IPR009110">
    <property type="entry name" value="Nuc_rcpt_coact"/>
</dbReference>
<dbReference type="InterPro" id="IPR035898">
    <property type="entry name" value="TAZ_dom_sf"/>
</dbReference>
<dbReference type="SUPFAM" id="SSF57850">
    <property type="entry name" value="RING/U-box"/>
    <property type="match status" value="1"/>
</dbReference>
<dbReference type="InterPro" id="IPR037073">
    <property type="entry name" value="Nuc_rcpt_coact_CREBbp_sf"/>
</dbReference>
<dbReference type="SUPFAM" id="SSF47370">
    <property type="entry name" value="Bromodomain"/>
    <property type="match status" value="1"/>
</dbReference>
<feature type="compositionally biased region" description="Gly residues" evidence="25">
    <location>
        <begin position="2382"/>
        <end position="2402"/>
    </location>
</feature>
<feature type="compositionally biased region" description="Basic residues" evidence="25">
    <location>
        <begin position="1446"/>
        <end position="1456"/>
    </location>
</feature>
<evidence type="ECO:0000256" key="17">
    <source>
        <dbReference type="ARBA" id="ARBA00023117"/>
    </source>
</evidence>
<keyword evidence="18" id="KW-0804">Transcription</keyword>
<keyword evidence="15" id="KW-0805">Transcription regulation</keyword>
<dbReference type="InterPro" id="IPR001487">
    <property type="entry name" value="Bromodomain"/>
</dbReference>
<dbReference type="InterPro" id="IPR018359">
    <property type="entry name" value="Bromodomain_CS"/>
</dbReference>
<dbReference type="SUPFAM" id="SSF57933">
    <property type="entry name" value="TAZ domain"/>
    <property type="match status" value="2"/>
</dbReference>
<feature type="region of interest" description="Disordered" evidence="25">
    <location>
        <begin position="1971"/>
        <end position="2034"/>
    </location>
</feature>
<dbReference type="SUPFAM" id="SSF69125">
    <property type="entry name" value="Nuclear receptor coactivator interlocking domain"/>
    <property type="match status" value="1"/>
</dbReference>
<evidence type="ECO:0000256" key="11">
    <source>
        <dbReference type="ARBA" id="ARBA00022771"/>
    </source>
</evidence>
<evidence type="ECO:0000256" key="8">
    <source>
        <dbReference type="ARBA" id="ARBA00022679"/>
    </source>
</evidence>
<evidence type="ECO:0000259" key="27">
    <source>
        <dbReference type="PROSITE" id="PS50134"/>
    </source>
</evidence>
<keyword evidence="8" id="KW-0808">Transferase</keyword>
<feature type="region of interest" description="Disordered" evidence="25">
    <location>
        <begin position="2131"/>
        <end position="2198"/>
    </location>
</feature>
<evidence type="ECO:0000259" key="28">
    <source>
        <dbReference type="PROSITE" id="PS50135"/>
    </source>
</evidence>
<evidence type="ECO:0000256" key="25">
    <source>
        <dbReference type="SAM" id="MobiDB-lite"/>
    </source>
</evidence>
<feature type="compositionally biased region" description="Low complexity" evidence="25">
    <location>
        <begin position="2531"/>
        <end position="2540"/>
    </location>
</feature>
<feature type="region of interest" description="Disordered" evidence="25">
    <location>
        <begin position="659"/>
        <end position="961"/>
    </location>
</feature>
<evidence type="ECO:0000256" key="24">
    <source>
        <dbReference type="PROSITE-ProRule" id="PRU00228"/>
    </source>
</evidence>
<keyword evidence="20" id="KW-0012">Acyltransferase</keyword>
<dbReference type="SMART" id="SM00297">
    <property type="entry name" value="BROMO"/>
    <property type="match status" value="1"/>
</dbReference>
<evidence type="ECO:0000259" key="29">
    <source>
        <dbReference type="PROSITE" id="PS50952"/>
    </source>
</evidence>
<keyword evidence="32" id="KW-1185">Reference proteome</keyword>
<dbReference type="SMART" id="SM00291">
    <property type="entry name" value="ZnF_ZZ"/>
    <property type="match status" value="1"/>
</dbReference>
<feature type="domain" description="ZZ-type" evidence="28">
    <location>
        <begin position="1563"/>
        <end position="1611"/>
    </location>
</feature>
<feature type="compositionally biased region" description="Low complexity" evidence="25">
    <location>
        <begin position="702"/>
        <end position="719"/>
    </location>
</feature>
<dbReference type="InterPro" id="IPR014744">
    <property type="entry name" value="Nuc_rcpt_coact_CREBbp"/>
</dbReference>
<dbReference type="Pfam" id="PF00569">
    <property type="entry name" value="ZZ"/>
    <property type="match status" value="1"/>
</dbReference>
<dbReference type="CDD" id="cd15802">
    <property type="entry name" value="RING_CBP-p300"/>
    <property type="match status" value="1"/>
</dbReference>
<evidence type="ECO:0000256" key="2">
    <source>
        <dbReference type="ARBA" id="ARBA00004496"/>
    </source>
</evidence>
<evidence type="ECO:0000313" key="32">
    <source>
        <dbReference type="Proteomes" id="UP000472271"/>
    </source>
</evidence>
<feature type="compositionally biased region" description="Polar residues" evidence="25">
    <location>
        <begin position="415"/>
        <end position="426"/>
    </location>
</feature>
<keyword evidence="11 24" id="KW-0863">Zinc-finger</keyword>
<dbReference type="FunFam" id="1.20.1020.10:FF:000002">
    <property type="entry name" value="E1A binding protein p300"/>
    <property type="match status" value="1"/>
</dbReference>
<dbReference type="GO" id="GO:0008270">
    <property type="term" value="F:zinc ion binding"/>
    <property type="evidence" value="ECO:0007669"/>
    <property type="project" value="UniProtKB-KW"/>
</dbReference>
<evidence type="ECO:0000256" key="6">
    <source>
        <dbReference type="ARBA" id="ARBA00022499"/>
    </source>
</evidence>
<dbReference type="InterPro" id="IPR000197">
    <property type="entry name" value="Znf_TAZ"/>
</dbReference>
<evidence type="ECO:0000256" key="15">
    <source>
        <dbReference type="ARBA" id="ARBA00023015"/>
    </source>
</evidence>
<dbReference type="GO" id="GO:0005737">
    <property type="term" value="C:cytoplasm"/>
    <property type="evidence" value="ECO:0007669"/>
    <property type="project" value="UniProtKB-SubCell"/>
</dbReference>
<keyword evidence="9 23" id="KW-0479">Metal-binding</keyword>
<feature type="domain" description="TAZ-type" evidence="27">
    <location>
        <begin position="1626"/>
        <end position="1707"/>
    </location>
</feature>
<feature type="compositionally biased region" description="Polar residues" evidence="25">
    <location>
        <begin position="1754"/>
        <end position="1769"/>
    </location>
</feature>
<evidence type="ECO:0000256" key="5">
    <source>
        <dbReference type="ARBA" id="ARBA00022490"/>
    </source>
</evidence>
<feature type="compositionally biased region" description="Low complexity" evidence="25">
    <location>
        <begin position="2407"/>
        <end position="2446"/>
    </location>
</feature>
<dbReference type="InterPro" id="IPR031162">
    <property type="entry name" value="CBP_P300_HAT"/>
</dbReference>
<dbReference type="Pfam" id="PF08214">
    <property type="entry name" value="HAT_KAT11"/>
    <property type="match status" value="1"/>
</dbReference>
<dbReference type="InterPro" id="IPR043145">
    <property type="entry name" value="Znf_ZZ_sf"/>
</dbReference>
<dbReference type="Gene3D" id="1.20.1020.10">
    <property type="entry name" value="TAZ domain"/>
    <property type="match status" value="2"/>
</dbReference>
<comment type="catalytic activity">
    <reaction evidence="21">
        <text>(S)-lactoyl-CoA + L-lysyl-[protein] = N(6)-[(S)-lactoyl]-L-lysyl-[protein] + CoA + H(+)</text>
        <dbReference type="Rhea" id="RHEA:61996"/>
        <dbReference type="Rhea" id="RHEA-COMP:9752"/>
        <dbReference type="Rhea" id="RHEA-COMP:19466"/>
        <dbReference type="ChEBI" id="CHEBI:15378"/>
        <dbReference type="ChEBI" id="CHEBI:29969"/>
        <dbReference type="ChEBI" id="CHEBI:57287"/>
        <dbReference type="ChEBI" id="CHEBI:231527"/>
        <dbReference type="ChEBI" id="CHEBI:231528"/>
    </reaction>
    <physiologicalReaction direction="left-to-right" evidence="21">
        <dbReference type="Rhea" id="RHEA:61997"/>
    </physiologicalReaction>
</comment>
<feature type="compositionally biased region" description="Pro residues" evidence="25">
    <location>
        <begin position="2467"/>
        <end position="2480"/>
    </location>
</feature>
<protein>
    <recommendedName>
        <fullName evidence="3">histone acetyltransferase</fullName>
        <ecNumber evidence="3">2.3.1.48</ecNumber>
    </recommendedName>
</protein>
<dbReference type="Pfam" id="PF00439">
    <property type="entry name" value="Bromodomain"/>
    <property type="match status" value="1"/>
</dbReference>
<dbReference type="SUPFAM" id="SSF47040">
    <property type="entry name" value="Kix domain of CBP (creb binding protein)"/>
    <property type="match status" value="1"/>
</dbReference>
<dbReference type="GO" id="GO:0004402">
    <property type="term" value="F:histone acetyltransferase activity"/>
    <property type="evidence" value="ECO:0007669"/>
    <property type="project" value="InterPro"/>
</dbReference>
<dbReference type="FunFam" id="1.10.246.20:FF:000001">
    <property type="entry name" value="E1A binding protein p300"/>
    <property type="match status" value="1"/>
</dbReference>
<reference evidence="31" key="1">
    <citation type="submission" date="2019-06" db="EMBL/GenBank/DDBJ databases">
        <authorList>
            <consortium name="Wellcome Sanger Institute Data Sharing"/>
        </authorList>
    </citation>
    <scope>NUCLEOTIDE SEQUENCE [LARGE SCALE GENOMIC DNA]</scope>
</reference>
<dbReference type="PRINTS" id="PR00503">
    <property type="entry name" value="BROMODOMAIN"/>
</dbReference>
<dbReference type="EC" id="2.3.1.48" evidence="3"/>
<dbReference type="Pfam" id="PF06001">
    <property type="entry name" value="RING_CBP-p300"/>
    <property type="match status" value="1"/>
</dbReference>
<dbReference type="PROSITE" id="PS00633">
    <property type="entry name" value="BROMODOMAIN_1"/>
    <property type="match status" value="1"/>
</dbReference>
<feature type="compositionally biased region" description="Low complexity" evidence="25">
    <location>
        <begin position="2338"/>
        <end position="2358"/>
    </location>
</feature>
<evidence type="ECO:0000256" key="4">
    <source>
        <dbReference type="ARBA" id="ARBA00022481"/>
    </source>
</evidence>
<evidence type="ECO:0000256" key="13">
    <source>
        <dbReference type="ARBA" id="ARBA00022843"/>
    </source>
</evidence>
<feature type="domain" description="Bromo" evidence="26">
    <location>
        <begin position="990"/>
        <end position="1062"/>
    </location>
</feature>
<feature type="compositionally biased region" description="Pro residues" evidence="25">
    <location>
        <begin position="2521"/>
        <end position="2530"/>
    </location>
</feature>
<dbReference type="CDD" id="cd20910">
    <property type="entry name" value="NCBD_CREBBP-p300_like"/>
    <property type="match status" value="1"/>
</dbReference>
<proteinExistence type="predicted"/>
<keyword evidence="12 23" id="KW-0862">Zinc</keyword>
<evidence type="ECO:0000256" key="1">
    <source>
        <dbReference type="ARBA" id="ARBA00004123"/>
    </source>
</evidence>
<dbReference type="SMART" id="SM00551">
    <property type="entry name" value="ZnF_TAZ"/>
    <property type="match status" value="2"/>
</dbReference>
<dbReference type="PROSITE" id="PS50014">
    <property type="entry name" value="BROMODOMAIN_2"/>
    <property type="match status" value="1"/>
</dbReference>
<keyword evidence="16" id="KW-0090">Biological rhythms</keyword>
<dbReference type="PROSITE" id="PS51727">
    <property type="entry name" value="CBP_P300_HAT"/>
    <property type="match status" value="1"/>
</dbReference>
<dbReference type="FunFam" id="1.20.920.10:FF:000001">
    <property type="entry name" value="Histone acetyltransferase p300"/>
    <property type="match status" value="1"/>
</dbReference>
<dbReference type="InterPro" id="IPR038547">
    <property type="entry name" value="RING_CBP-p300_sf"/>
</dbReference>
<evidence type="ECO:0000256" key="23">
    <source>
        <dbReference type="PROSITE-ProRule" id="PRU00203"/>
    </source>
</evidence>
<name>A0A673AN50_9TELE</name>
<dbReference type="InterPro" id="IPR036529">
    <property type="entry name" value="KIX_dom_sf"/>
</dbReference>
<gene>
    <name evidence="31" type="primary">ep300a</name>
</gene>
<dbReference type="FunFam" id="2.10.110.40:FF:000001">
    <property type="entry name" value="E1A binding protein p300"/>
    <property type="match status" value="1"/>
</dbReference>
<dbReference type="Pfam" id="PF02135">
    <property type="entry name" value="zf-TAZ"/>
    <property type="match status" value="2"/>
</dbReference>
<feature type="compositionally biased region" description="Low complexity" evidence="25">
    <location>
        <begin position="1983"/>
        <end position="2011"/>
    </location>
</feature>
<feature type="compositionally biased region" description="Low complexity" evidence="25">
    <location>
        <begin position="87"/>
        <end position="105"/>
    </location>
</feature>
<feature type="compositionally biased region" description="Polar residues" evidence="25">
    <location>
        <begin position="2548"/>
        <end position="2562"/>
    </location>
</feature>
<evidence type="ECO:0000256" key="22">
    <source>
        <dbReference type="PROSITE-ProRule" id="PRU00035"/>
    </source>
</evidence>
<feature type="compositionally biased region" description="Polar residues" evidence="25">
    <location>
        <begin position="759"/>
        <end position="771"/>
    </location>
</feature>
<dbReference type="PROSITE" id="PS01357">
    <property type="entry name" value="ZF_ZZ_1"/>
    <property type="match status" value="1"/>
</dbReference>
<keyword evidence="4" id="KW-0488">Methylation</keyword>
<dbReference type="Proteomes" id="UP000472271">
    <property type="component" value="Chromosome 19"/>
</dbReference>
<evidence type="ECO:0000256" key="3">
    <source>
        <dbReference type="ARBA" id="ARBA00013184"/>
    </source>
</evidence>
<dbReference type="CDD" id="cd02337">
    <property type="entry name" value="ZZ_CBP"/>
    <property type="match status" value="1"/>
</dbReference>
<feature type="compositionally biased region" description="Low complexity" evidence="25">
    <location>
        <begin position="1722"/>
        <end position="1735"/>
    </location>
</feature>
<evidence type="ECO:0000259" key="30">
    <source>
        <dbReference type="PROSITE" id="PS51727"/>
    </source>
</evidence>
<feature type="domain" description="CBP/p300-type HAT" evidence="30">
    <location>
        <begin position="1184"/>
        <end position="1561"/>
    </location>
</feature>
<comment type="subcellular location">
    <subcellularLocation>
        <location evidence="2">Cytoplasm</location>
    </subcellularLocation>
    <subcellularLocation>
        <location evidence="1">Nucleus</location>
    </subcellularLocation>
</comment>
<feature type="compositionally biased region" description="Basic and acidic residues" evidence="25">
    <location>
        <begin position="1417"/>
        <end position="1429"/>
    </location>
</feature>
<feature type="zinc finger region" description="TAZ-type" evidence="23">
    <location>
        <begin position="1626"/>
        <end position="1707"/>
    </location>
</feature>
<keyword evidence="19" id="KW-0539">Nucleus</keyword>
<dbReference type="CDD" id="cd05495">
    <property type="entry name" value="Bromo_cbp_like"/>
    <property type="match status" value="1"/>
</dbReference>
<keyword evidence="17 22" id="KW-0103">Bromodomain</keyword>
<dbReference type="PANTHER" id="PTHR13808">
    <property type="entry name" value="CBP/P300-RELATED"/>
    <property type="match status" value="1"/>
</dbReference>
<dbReference type="GO" id="GO:0048511">
    <property type="term" value="P:rhythmic process"/>
    <property type="evidence" value="ECO:0007669"/>
    <property type="project" value="UniProtKB-KW"/>
</dbReference>
<feature type="compositionally biased region" description="Polar residues" evidence="25">
    <location>
        <begin position="814"/>
        <end position="830"/>
    </location>
</feature>
<feature type="compositionally biased region" description="Gly residues" evidence="25">
    <location>
        <begin position="2133"/>
        <end position="2167"/>
    </location>
</feature>
<dbReference type="PROSITE" id="PS50952">
    <property type="entry name" value="KIX"/>
    <property type="match status" value="1"/>
</dbReference>
<reference evidence="31" key="3">
    <citation type="submission" date="2025-09" db="UniProtKB">
        <authorList>
            <consortium name="Ensembl"/>
        </authorList>
    </citation>
    <scope>IDENTIFICATION</scope>
</reference>
<dbReference type="GO" id="GO:0045944">
    <property type="term" value="P:positive regulation of transcription by RNA polymerase II"/>
    <property type="evidence" value="ECO:0007669"/>
    <property type="project" value="TreeGrafter"/>
</dbReference>
<feature type="domain" description="KIX" evidence="29">
    <location>
        <begin position="491"/>
        <end position="570"/>
    </location>
</feature>
<feature type="zinc finger region" description="TAZ-type" evidence="23">
    <location>
        <begin position="258"/>
        <end position="344"/>
    </location>
</feature>
<dbReference type="GO" id="GO:0005654">
    <property type="term" value="C:nucleoplasm"/>
    <property type="evidence" value="ECO:0007669"/>
    <property type="project" value="UniProtKB-ARBA"/>
</dbReference>
<evidence type="ECO:0000256" key="21">
    <source>
        <dbReference type="ARBA" id="ARBA00047411"/>
    </source>
</evidence>
<dbReference type="SMART" id="SM01250">
    <property type="entry name" value="KAT11"/>
    <property type="match status" value="1"/>
</dbReference>
<keyword evidence="7" id="KW-0597">Phosphoprotein</keyword>
<evidence type="ECO:0000256" key="16">
    <source>
        <dbReference type="ARBA" id="ARBA00023108"/>
    </source>
</evidence>
<feature type="compositionally biased region" description="Polar residues" evidence="25">
    <location>
        <begin position="736"/>
        <end position="749"/>
    </location>
</feature>
<feature type="domain" description="TAZ-type" evidence="27">
    <location>
        <begin position="258"/>
        <end position="344"/>
    </location>
</feature>
<evidence type="ECO:0000256" key="19">
    <source>
        <dbReference type="ARBA" id="ARBA00023242"/>
    </source>
</evidence>
<dbReference type="FunFam" id="1.20.1020.10:FF:000001">
    <property type="entry name" value="E1A binding protein p300"/>
    <property type="match status" value="1"/>
</dbReference>
<dbReference type="Gene3D" id="1.10.246.20">
    <property type="entry name" value="Coactivator CBP, KIX domain"/>
    <property type="match status" value="1"/>
</dbReference>
<keyword evidence="10" id="KW-0677">Repeat</keyword>
<feature type="region of interest" description="Disordered" evidence="25">
    <location>
        <begin position="1916"/>
        <end position="1942"/>
    </location>
</feature>
<dbReference type="InterPro" id="IPR036427">
    <property type="entry name" value="Bromodomain-like_sf"/>
</dbReference>
<feature type="region of interest" description="Disordered" evidence="25">
    <location>
        <begin position="1722"/>
        <end position="1898"/>
    </location>
</feature>
<feature type="compositionally biased region" description="Low complexity" evidence="25">
    <location>
        <begin position="2577"/>
        <end position="2593"/>
    </location>
</feature>
<dbReference type="Pfam" id="PF09030">
    <property type="entry name" value="Creb_binding"/>
    <property type="match status" value="1"/>
</dbReference>
<feature type="region of interest" description="Disordered" evidence="25">
    <location>
        <begin position="415"/>
        <end position="435"/>
    </location>
</feature>
<evidence type="ECO:0000256" key="9">
    <source>
        <dbReference type="ARBA" id="ARBA00022723"/>
    </source>
</evidence>
<evidence type="ECO:0000256" key="10">
    <source>
        <dbReference type="ARBA" id="ARBA00022737"/>
    </source>
</evidence>
<dbReference type="GO" id="GO:0003713">
    <property type="term" value="F:transcription coactivator activity"/>
    <property type="evidence" value="ECO:0007669"/>
    <property type="project" value="InterPro"/>
</dbReference>
<keyword evidence="13" id="KW-0832">Ubl conjugation</keyword>
<evidence type="ECO:0000256" key="20">
    <source>
        <dbReference type="ARBA" id="ARBA00023315"/>
    </source>
</evidence>
<keyword evidence="5" id="KW-0963">Cytoplasm</keyword>
<dbReference type="InterPro" id="IPR003101">
    <property type="entry name" value="KIX_dom"/>
</dbReference>
<dbReference type="InterPro" id="IPR013178">
    <property type="entry name" value="Histone_AcTrfase_Rtt109/CBP"/>
</dbReference>
<sequence>MSHKIVCDNVIKFDFGSLFDLEHDLPDELISSNEPSLVNGGDINQLHTTLGGGPTSLGPGGGSGQDAVAKHKQLSELLRSGAPSSTQQGHQGQQASMMQQQQNAAAGMMGGMNRAMMGAQQKANNGQQQPGMMGGQVMNGSPRMGFGNQGMGGNSNLLAETLQQQGPGGQTGMRGQQPGALNKMGMVGSPGGPFGGPYAGQGNQGIGGAGLGPQIQNKGSMANSLAQFSVDKKNPNMQGMAPMVSVASAAAGAPPTADPEKRKLIQQQLVLLLHAHKCQRREQANGEVRQCNLPHCRTMKNVLNHMTHCQAGKTCQVAHCASSRQIISHWKNCTRHDCPVCLPLKNAGDKRNPQSLLGVAGAGLGSSLGAVPGGQPSAPNLNPPSQIDPSSIERAYAALGLTYQGNQIQAQTAQPNIPNQGLQGQTGMRPLNPMGANPMGVNGGVGAPSQNQQANLLQDTMMHLNVNNQGLMNDAGGVSSMPTAAPPSATGMRKSWHEDITQDLRNHLVHKLVQAIFPTPDPAALKDRRMENLVAYARKVEGDMYESANSRAEYYHLLAEKIYKIQKELEEKRRTRLQKQDGPLPDPSMVRPTGPNQMVNRMQGPGMNQFNQMGIQSMGQRSTPPLPLGASGNQVVVGPRIGQTNVNQLQNQYLSQGQFPATGPGVGTAQPGMTQPGVPGGMAQTQMGTPPLLPVASPLAQPGSVSGPTGSSTVGSLGPQSVGGGCPNSAAGPPASTMTQSNTNQQPNSIPHLGAMRGSSPSPAHSRSPTPHQTPPRLAGAQTPQPHTPNAPQLAPPPAPQQNQLSQGGPGSNKPLQQQHMGPTGSTTPSHPGLLSQKGSFPADGQALTPASISSLDTSSQQPQSNTSTTNIESKMEVKQQDEEEESDAGSCSKGGKLSNLKTEEKPVKTELKKEDCSGEGGKGLPMDTSTTTATSGVKVEDRKPDVKKEVKDEEESSEAVVPQAPVKKKIFKPEELRQALMPTLESLYRQDPESLPFRMPVDPQLLCIPDYFDIVKNPMDLSTIKRKLDTGQYQDPWQYVDDIWLMFNNAWLYNRKTSRVYKYCSKLAEVFEQEIDPVMQSLGYCCGRKLEFSPQTLCCYGKQLCTIPRDAAYFSYQNRYHFCEKCFNEIQGETVSLGDDPTQPQTSINKDQFEKKKNDTLDPELFLCDGCLKKTNKTRKENKYSAKRLPQTKLGSFLETRVNDYLKRQNHPESGEVFIRVVHVSDKVVEVKPGMKSRFVDSGEMSESFPYRTKALFAFEDIDGADVCFFGMHVQEYGSDCPQPNQRRVYISYLDSVHFFRPRCLRTAVYHEILIGYLEYVKKLGYTTGHIWACPPSEGDDYIFHCHPADQKIPKPKRLQEWYKKMLDKAVAERIVHDYKDIFKQATEDRLTSAKELPYFEGDFWPNVLEESIKELEQEEEERKREENSTSNESIDDTKGDSKNAKKKNNKKTSKNKSSLSRANKKKPGMPNVSNDLSQKLYATMEKHKEVFFVIRLIAGPMANALPPIVDPDPLMACDLMDGRDAFLTLARDKHLEFSALRRSKWSSMCMLVELHNQSQDRFVYTCNECKHHVETRFHCTVCEDYDLCITCYNSKGHEHKMEKLGLGLDDENSNQAAATTQSPGDSRRLSIQRCIQSLVHACQCRNANCSLPSCQKMKRVVQHTKGCKRKTNGGCPICKQLIALCCYHAKHCQENKCPVPFCLNIKHKLRQQQLQHRLQQAQMLRRRMASMQRVGQPAPGGTPGGNGLPSPGANNGATGPGTPTSVGAQPPTPQTPTQVSIPVHPQQQGVGMPGLGAPGQQQQHHIHHQFQAMGGAGGGGMMNSVQQQPPNVPQLQQQPHPGGLPPYNPRPPGASPLHQSLGKPGLGPSTPPQQQQPPNQGQGSMPGQGQQQGPPLAAVETALKIQRLAESQRQMAQAQAQIRGLGQGGMLPPHSHHQNTQAQMGMSHIGAQGMPSQAQGVVGRTLLDPQQPGMLTGIQQGGPQTQLPPQVQQQLQQGAGGQLQPPNQQWGAGGQAMNPQQRPGGMMGHMAPQQQPAVGQQQQMNQQQQQPGNRGLMQVMNVPGAVGGAPASVAGPAGAGNLPQAALQELLQTLRSPSSPLQQQQVLNILRSNPTLMAAFIRQRAARYQGNQGGPGRAGGPSQGGAGGVRFQGAAGGLPGVGGPGANQLTNMDGQQQAGQPGMGMTQGGAGGGNMPTMAQLQQLQQQRPMLPGNLQQQQMAALQQQQQQQQGAIQQGQQSNMSNLNPQFRELLMRRHMQQQQMGNHGQFQQQQPGQQGFMQSAQGQSGMPPSSQPQPGGGGVVGPQQQGGPPGGPGQLGQPQGYQGTTSQVTAALQQRIQQQMQMQQQQQQQNPMGGIQGQDGVPGGGAGGPGGPPLQPGQGGPGQGQQQQGGVGGGGGGPPLPQTTQGMLHQNIHQRLLQQQHLGGGSPAQHSSPMSPQQQSPHLQGQGLGPAGSLSNQVRSPQPSPRPQSQPPHSSPSPRMQPSSQPQPQPSPHRISPQTQTGSPHPGHLGQHHPSMAPPQPPQPQQQPLSQQQQPGSSIDPGQFTSDQNSIMSQLSGMTGMHGGQVGQSDMLSGNNNNNSTNQELGTNMNHNSLDLM</sequence>
<dbReference type="Pfam" id="PF02172">
    <property type="entry name" value="KIX"/>
    <property type="match status" value="1"/>
</dbReference>
<feature type="compositionally biased region" description="Low complexity" evidence="25">
    <location>
        <begin position="858"/>
        <end position="871"/>
    </location>
</feature>
<reference evidence="31" key="2">
    <citation type="submission" date="2025-08" db="UniProtKB">
        <authorList>
            <consortium name="Ensembl"/>
        </authorList>
    </citation>
    <scope>IDENTIFICATION</scope>
</reference>
<dbReference type="InParanoid" id="A0A673AN50"/>
<dbReference type="InterPro" id="IPR010303">
    <property type="entry name" value="RING_CBP-p300"/>
</dbReference>